<name>A0A8H6TTG8_MYCCL</name>
<dbReference type="SMART" id="SM00879">
    <property type="entry name" value="Brix"/>
    <property type="match status" value="1"/>
</dbReference>
<evidence type="ECO:0000313" key="4">
    <source>
        <dbReference type="Proteomes" id="UP000613580"/>
    </source>
</evidence>
<evidence type="ECO:0000313" key="3">
    <source>
        <dbReference type="EMBL" id="KAF7322537.1"/>
    </source>
</evidence>
<dbReference type="Proteomes" id="UP000613580">
    <property type="component" value="Unassembled WGS sequence"/>
</dbReference>
<dbReference type="PANTHER" id="PTHR12661:SF5">
    <property type="entry name" value="SUPPRESSOR OF SWI4 1 HOMOLOG"/>
    <property type="match status" value="1"/>
</dbReference>
<evidence type="ECO:0000259" key="2">
    <source>
        <dbReference type="PROSITE" id="PS50833"/>
    </source>
</evidence>
<evidence type="ECO:0000256" key="1">
    <source>
        <dbReference type="SAM" id="MobiDB-lite"/>
    </source>
</evidence>
<feature type="region of interest" description="Disordered" evidence="1">
    <location>
        <begin position="450"/>
        <end position="540"/>
    </location>
</feature>
<dbReference type="PROSITE" id="PS50833">
    <property type="entry name" value="BRIX"/>
    <property type="match status" value="1"/>
</dbReference>
<dbReference type="GO" id="GO:0019843">
    <property type="term" value="F:rRNA binding"/>
    <property type="evidence" value="ECO:0007669"/>
    <property type="project" value="InterPro"/>
</dbReference>
<dbReference type="PANTHER" id="PTHR12661">
    <property type="entry name" value="PETER PAN-RELATED"/>
    <property type="match status" value="1"/>
</dbReference>
<feature type="region of interest" description="Disordered" evidence="1">
    <location>
        <begin position="359"/>
        <end position="384"/>
    </location>
</feature>
<feature type="compositionally biased region" description="Basic and acidic residues" evidence="1">
    <location>
        <begin position="450"/>
        <end position="471"/>
    </location>
</feature>
<feature type="compositionally biased region" description="Acidic residues" evidence="1">
    <location>
        <begin position="481"/>
        <end position="525"/>
    </location>
</feature>
<feature type="compositionally biased region" description="Basic residues" evidence="1">
    <location>
        <begin position="530"/>
        <end position="540"/>
    </location>
</feature>
<dbReference type="InterPro" id="IPR045112">
    <property type="entry name" value="PPAN-like"/>
</dbReference>
<dbReference type="AlphaFoldDB" id="A0A8H6TTG8"/>
<protein>
    <recommendedName>
        <fullName evidence="2">Brix domain-containing protein</fullName>
    </recommendedName>
</protein>
<accession>A0A8H6TTG8</accession>
<keyword evidence="4" id="KW-1185">Reference proteome</keyword>
<dbReference type="InterPro" id="IPR007109">
    <property type="entry name" value="Brix"/>
</dbReference>
<gene>
    <name evidence="3" type="ORF">HMN09_00032200</name>
</gene>
<dbReference type="Pfam" id="PF04427">
    <property type="entry name" value="Brix"/>
    <property type="match status" value="1"/>
</dbReference>
<dbReference type="OrthoDB" id="10261452at2759"/>
<dbReference type="GO" id="GO:0000027">
    <property type="term" value="P:ribosomal large subunit assembly"/>
    <property type="evidence" value="ECO:0007669"/>
    <property type="project" value="TreeGrafter"/>
</dbReference>
<feature type="domain" description="Brix" evidence="2">
    <location>
        <begin position="138"/>
        <end position="428"/>
    </location>
</feature>
<sequence length="540" mass="59319">MYATTDLRRAGLLHLKRVSWANTPLDWAATSLPFCLQHDSCAPSSVSTGIVELESLLVKLDPSEPPFFAIVNRVRFLGRYRSFPSLTKNPGFKIAGRASFTAFLASLILASKLDYIRTHLKGAGAAAAAPTATQDGVPKSFIIKHGQVGHSIAQLVRDLRKVMEPNTASRLRERSRNKLKDYLTMAPALGVTHLMAFTLTDIAPSMRIIRLSSGPTLSFRVERYSLMKDILATSRRARSIGMEYLSPPLLVLASFPAPSPTTPPHLPLLMKSFQSLFPPLSPQTIALSSARRVVLVSYNPERGTVDMRHYIITVKAYGVSKRVQRVLLHGSGGGAQRASAGVLDLGNEKDIADFVLRKRGEPGPGADGYESAASSTESVAGDDGDAVDLADDYVGRNNKKGARRAVRLDEVGPRMELRLVKITEGVPGKEGSVIYHEFVKKTKKEVAQLKEAHAAKEKLRKERREEQERNVARKKAKANGDEDEEMSDGEEEEYEDDAGWDEDEEISEGAEEEAASAAESSEDEHEPPPPRKKAKLRSKR</sequence>
<dbReference type="GO" id="GO:0006364">
    <property type="term" value="P:rRNA processing"/>
    <property type="evidence" value="ECO:0007669"/>
    <property type="project" value="InterPro"/>
</dbReference>
<proteinExistence type="predicted"/>
<organism evidence="3 4">
    <name type="scientific">Mycena chlorophos</name>
    <name type="common">Agaric fungus</name>
    <name type="synonym">Agaricus chlorophos</name>
    <dbReference type="NCBI Taxonomy" id="658473"/>
    <lineage>
        <taxon>Eukaryota</taxon>
        <taxon>Fungi</taxon>
        <taxon>Dikarya</taxon>
        <taxon>Basidiomycota</taxon>
        <taxon>Agaricomycotina</taxon>
        <taxon>Agaricomycetes</taxon>
        <taxon>Agaricomycetidae</taxon>
        <taxon>Agaricales</taxon>
        <taxon>Marasmiineae</taxon>
        <taxon>Mycenaceae</taxon>
        <taxon>Mycena</taxon>
    </lineage>
</organism>
<reference evidence="3" key="1">
    <citation type="submission" date="2020-05" db="EMBL/GenBank/DDBJ databases">
        <title>Mycena genomes resolve the evolution of fungal bioluminescence.</title>
        <authorList>
            <person name="Tsai I.J."/>
        </authorList>
    </citation>
    <scope>NUCLEOTIDE SEQUENCE</scope>
    <source>
        <strain evidence="3">110903Hualien_Pintung</strain>
    </source>
</reference>
<comment type="caution">
    <text evidence="3">The sequence shown here is derived from an EMBL/GenBank/DDBJ whole genome shotgun (WGS) entry which is preliminary data.</text>
</comment>
<dbReference type="GO" id="GO:0030687">
    <property type="term" value="C:preribosome, large subunit precursor"/>
    <property type="evidence" value="ECO:0007669"/>
    <property type="project" value="TreeGrafter"/>
</dbReference>
<dbReference type="EMBL" id="JACAZE010000001">
    <property type="protein sequence ID" value="KAF7322537.1"/>
    <property type="molecule type" value="Genomic_DNA"/>
</dbReference>